<dbReference type="Gene3D" id="3.40.50.300">
    <property type="entry name" value="P-loop containing nucleotide triphosphate hydrolases"/>
    <property type="match status" value="1"/>
</dbReference>
<accession>A0A543AMJ4</accession>
<evidence type="ECO:0000259" key="1">
    <source>
        <dbReference type="SMART" id="SM00382"/>
    </source>
</evidence>
<name>A0A543AMJ4_9MICC</name>
<evidence type="ECO:0000313" key="2">
    <source>
        <dbReference type="EMBL" id="TQL73801.1"/>
    </source>
</evidence>
<dbReference type="SUPFAM" id="SSF52540">
    <property type="entry name" value="P-loop containing nucleoside triphosphate hydrolases"/>
    <property type="match status" value="1"/>
</dbReference>
<keyword evidence="3" id="KW-1185">Reference proteome</keyword>
<gene>
    <name evidence="2" type="ORF">FB556_0249</name>
</gene>
<feature type="domain" description="AAA+ ATPase" evidence="1">
    <location>
        <begin position="321"/>
        <end position="445"/>
    </location>
</feature>
<reference evidence="2 3" key="1">
    <citation type="submission" date="2019-06" db="EMBL/GenBank/DDBJ databases">
        <title>Sequencing the genomes of 1000 actinobacteria strains.</title>
        <authorList>
            <person name="Klenk H.-P."/>
        </authorList>
    </citation>
    <scope>NUCLEOTIDE SEQUENCE [LARGE SCALE GENOMIC DNA]</scope>
    <source>
        <strain evidence="2 3">DSM 24083</strain>
    </source>
</reference>
<dbReference type="InterPro" id="IPR003959">
    <property type="entry name" value="ATPase_AAA_core"/>
</dbReference>
<evidence type="ECO:0000313" key="3">
    <source>
        <dbReference type="Proteomes" id="UP000319746"/>
    </source>
</evidence>
<proteinExistence type="predicted"/>
<dbReference type="Proteomes" id="UP000319746">
    <property type="component" value="Unassembled WGS sequence"/>
</dbReference>
<dbReference type="RefSeq" id="WP_141864008.1">
    <property type="nucleotide sequence ID" value="NZ_BAABAN010000017.1"/>
</dbReference>
<dbReference type="GO" id="GO:0005524">
    <property type="term" value="F:ATP binding"/>
    <property type="evidence" value="ECO:0007669"/>
    <property type="project" value="InterPro"/>
</dbReference>
<dbReference type="Pfam" id="PF00004">
    <property type="entry name" value="AAA"/>
    <property type="match status" value="1"/>
</dbReference>
<sequence>MFVAPAEVVAVTASPALEKARGQAANWRSKDMGISEQYLTDDALTDLVEAAKKLDHEQFARSVMAVQSARAGNFQPIPHIDSAAEMFREFLKSDMIDGWLYVQEADGYLHPYLVIRIEMEHADRSREARIKITMEADNPTVKRPSRAPRVLYFEDSELVGKTPVDVLTSHRVYKETPELKAQYQHRRDSFQQLIDHGFGKQYLYTGRAIRTEDFRSAKERTQRKVVHDIAPHEIAPLRIVTASTLFEPGHHGTVPVVTAVRVFDLSAQDYLDVNTADLTQYAYDTGLKDKLVLPEDQRELLDILTSDITVFTGDIIEGKSAGNVILARGRPGVGKTLTAEVYAEVIEKPLYSIHTGSLGITADLVRQNLEEIFERAKRWDAVLLLDEADVFVLERGFELQQNAIVAEFLRTLEYYDGLLFLTTNRIHGVDEAILARCAAVIDYLPPHTEHARQIWQNLAAEHDIVLAPALLEQLVVSFDGITPRDIKMVLRLALRMAIHRGVELSIQVFTAAARFRGLAPQLELQGHN</sequence>
<dbReference type="EMBL" id="VFOU01000001">
    <property type="protein sequence ID" value="TQL73801.1"/>
    <property type="molecule type" value="Genomic_DNA"/>
</dbReference>
<protein>
    <submittedName>
        <fullName evidence="2">ATPase family protein associated with various cellular activities (AAA)</fullName>
    </submittedName>
</protein>
<dbReference type="SMART" id="SM00382">
    <property type="entry name" value="AAA"/>
    <property type="match status" value="1"/>
</dbReference>
<dbReference type="PANTHER" id="PTHR46411:SF3">
    <property type="entry name" value="AAA+ ATPASE DOMAIN-CONTAINING PROTEIN"/>
    <property type="match status" value="1"/>
</dbReference>
<dbReference type="InterPro" id="IPR027417">
    <property type="entry name" value="P-loop_NTPase"/>
</dbReference>
<dbReference type="OrthoDB" id="9809379at2"/>
<dbReference type="PANTHER" id="PTHR46411">
    <property type="entry name" value="FAMILY ATPASE, PUTATIVE-RELATED"/>
    <property type="match status" value="1"/>
</dbReference>
<dbReference type="InterPro" id="IPR003593">
    <property type="entry name" value="AAA+_ATPase"/>
</dbReference>
<organism evidence="2 3">
    <name type="scientific">Enteractinococcus coprophilus</name>
    <dbReference type="NCBI Taxonomy" id="1027633"/>
    <lineage>
        <taxon>Bacteria</taxon>
        <taxon>Bacillati</taxon>
        <taxon>Actinomycetota</taxon>
        <taxon>Actinomycetes</taxon>
        <taxon>Micrococcales</taxon>
        <taxon>Micrococcaceae</taxon>
    </lineage>
</organism>
<dbReference type="GO" id="GO:0016887">
    <property type="term" value="F:ATP hydrolysis activity"/>
    <property type="evidence" value="ECO:0007669"/>
    <property type="project" value="InterPro"/>
</dbReference>
<dbReference type="AlphaFoldDB" id="A0A543AMJ4"/>
<comment type="caution">
    <text evidence="2">The sequence shown here is derived from an EMBL/GenBank/DDBJ whole genome shotgun (WGS) entry which is preliminary data.</text>
</comment>